<feature type="region of interest" description="Interaction with substrate tRNA" evidence="10">
    <location>
        <begin position="32"/>
        <end position="35"/>
    </location>
</feature>
<evidence type="ECO:0000256" key="3">
    <source>
        <dbReference type="ARBA" id="ARBA00005842"/>
    </source>
</evidence>
<keyword evidence="4 10" id="KW-0808">Transferase</keyword>
<evidence type="ECO:0000313" key="14">
    <source>
        <dbReference type="EMBL" id="KKR85864.1"/>
    </source>
</evidence>
<evidence type="ECO:0000256" key="13">
    <source>
        <dbReference type="RuleBase" id="RU003785"/>
    </source>
</evidence>
<reference evidence="14 15" key="1">
    <citation type="journal article" date="2015" name="Nature">
        <title>rRNA introns, odd ribosomes, and small enigmatic genomes across a large radiation of phyla.</title>
        <authorList>
            <person name="Brown C.T."/>
            <person name="Hug L.A."/>
            <person name="Thomas B.C."/>
            <person name="Sharon I."/>
            <person name="Castelle C.J."/>
            <person name="Singh A."/>
            <person name="Wilkins M.J."/>
            <person name="Williams K.H."/>
            <person name="Banfield J.F."/>
        </authorList>
    </citation>
    <scope>NUCLEOTIDE SEQUENCE [LARGE SCALE GENOMIC DNA]</scope>
</reference>
<dbReference type="GO" id="GO:0005524">
    <property type="term" value="F:ATP binding"/>
    <property type="evidence" value="ECO:0007669"/>
    <property type="project" value="UniProtKB-UniRule"/>
</dbReference>
<evidence type="ECO:0000256" key="6">
    <source>
        <dbReference type="ARBA" id="ARBA00022741"/>
    </source>
</evidence>
<evidence type="ECO:0000256" key="12">
    <source>
        <dbReference type="RuleBase" id="RU003784"/>
    </source>
</evidence>
<protein>
    <recommendedName>
        <fullName evidence="10">tRNA dimethylallyltransferase</fullName>
        <ecNumber evidence="10">2.5.1.75</ecNumber>
    </recommendedName>
    <alternativeName>
        <fullName evidence="10">Dimethylallyl diphosphate:tRNA dimethylallyltransferase</fullName>
        <shortName evidence="10">DMAPP:tRNA dimethylallyltransferase</shortName>
        <shortName evidence="10">DMATase</shortName>
    </alternativeName>
    <alternativeName>
        <fullName evidence="10">Isopentenyl-diphosphate:tRNA isopentenyltransferase</fullName>
        <shortName evidence="10">IPP transferase</shortName>
        <shortName evidence="10">IPPT</shortName>
        <shortName evidence="10">IPTase</shortName>
    </alternativeName>
</protein>
<dbReference type="Gene3D" id="1.10.20.140">
    <property type="match status" value="1"/>
</dbReference>
<feature type="binding site" evidence="10">
    <location>
        <begin position="9"/>
        <end position="14"/>
    </location>
    <ligand>
        <name>substrate</name>
    </ligand>
</feature>
<comment type="cofactor">
    <cofactor evidence="1 10">
        <name>Mg(2+)</name>
        <dbReference type="ChEBI" id="CHEBI:18420"/>
    </cofactor>
</comment>
<keyword evidence="6 10" id="KW-0547">Nucleotide-binding</keyword>
<evidence type="ECO:0000256" key="2">
    <source>
        <dbReference type="ARBA" id="ARBA00003213"/>
    </source>
</evidence>
<dbReference type="SUPFAM" id="SSF52540">
    <property type="entry name" value="P-loop containing nucleoside triphosphate hydrolases"/>
    <property type="match status" value="2"/>
</dbReference>
<dbReference type="EC" id="2.5.1.75" evidence="10"/>
<gene>
    <name evidence="10" type="primary">miaA</name>
    <name evidence="14" type="ORF">UU34_C0029G0003</name>
</gene>
<dbReference type="Proteomes" id="UP000034854">
    <property type="component" value="Unassembled WGS sequence"/>
</dbReference>
<evidence type="ECO:0000256" key="5">
    <source>
        <dbReference type="ARBA" id="ARBA00022694"/>
    </source>
</evidence>
<dbReference type="AlphaFoldDB" id="A0A0G0UA37"/>
<dbReference type="PANTHER" id="PTHR11088">
    <property type="entry name" value="TRNA DIMETHYLALLYLTRANSFERASE"/>
    <property type="match status" value="1"/>
</dbReference>
<dbReference type="EMBL" id="LCAG01000029">
    <property type="protein sequence ID" value="KKR85864.1"/>
    <property type="molecule type" value="Genomic_DNA"/>
</dbReference>
<keyword evidence="8 10" id="KW-0460">Magnesium</keyword>
<dbReference type="PANTHER" id="PTHR11088:SF60">
    <property type="entry name" value="TRNA DIMETHYLALLYLTRANSFERASE"/>
    <property type="match status" value="1"/>
</dbReference>
<keyword evidence="5 10" id="KW-0819">tRNA processing</keyword>
<evidence type="ECO:0000256" key="4">
    <source>
        <dbReference type="ARBA" id="ARBA00022679"/>
    </source>
</evidence>
<sequence length="324" mass="37324">MMLVIYGPTATGKTDLAIKLAKKYNGEIISVDSRQVYKKLDIGSGKVSFSSSVEKYKRYWIVDGVKIHGFDLVDPGKRFSAADFVKFAKTTMIQIIEVKKLPIIVGGTGFYIKALIEGINTLGIPANLNLRKKLEKLSTASLYQKLAKVDPTRAKSMNQSDKNNPRRLIRAIEIAQYQKGKASNVRSDLNTTYKIPDTKYLLLGLTAPNDYLYKRSDQWLGKRLKKGLIEEVQNLVKQGVSYKWLDNLGLEYRWISRYLLSQVTKEEALTCLKGDIHDFIRRQKTWFNQFKKNKIEIFDISLANWQVKLEKKVDSWYTSNYDRR</sequence>
<dbReference type="InterPro" id="IPR027417">
    <property type="entry name" value="P-loop_NTPase"/>
</dbReference>
<dbReference type="Gene3D" id="3.40.50.300">
    <property type="entry name" value="P-loop containing nucleotide triphosphate hydrolases"/>
    <property type="match status" value="1"/>
</dbReference>
<accession>A0A0G0UA37</accession>
<evidence type="ECO:0000256" key="7">
    <source>
        <dbReference type="ARBA" id="ARBA00022840"/>
    </source>
</evidence>
<comment type="caution">
    <text evidence="10">Lacks conserved residue(s) required for the propagation of feature annotation.</text>
</comment>
<dbReference type="HAMAP" id="MF_00185">
    <property type="entry name" value="IPP_trans"/>
    <property type="match status" value="1"/>
</dbReference>
<dbReference type="GO" id="GO:0006400">
    <property type="term" value="P:tRNA modification"/>
    <property type="evidence" value="ECO:0007669"/>
    <property type="project" value="TreeGrafter"/>
</dbReference>
<comment type="function">
    <text evidence="2 10 12">Catalyzes the transfer of a dimethylallyl group onto the adenine at position 37 in tRNAs that read codons beginning with uridine, leading to the formation of N6-(dimethylallyl)adenosine (i(6)A).</text>
</comment>
<comment type="similarity">
    <text evidence="3 10 13">Belongs to the IPP transferase family.</text>
</comment>
<dbReference type="NCBIfam" id="TIGR00174">
    <property type="entry name" value="miaA"/>
    <property type="match status" value="1"/>
</dbReference>
<evidence type="ECO:0000256" key="11">
    <source>
        <dbReference type="RuleBase" id="RU003783"/>
    </source>
</evidence>
<dbReference type="PATRIC" id="fig|1618409.3.peg.906"/>
<evidence type="ECO:0000256" key="8">
    <source>
        <dbReference type="ARBA" id="ARBA00022842"/>
    </source>
</evidence>
<dbReference type="Pfam" id="PF01715">
    <property type="entry name" value="IPPT"/>
    <property type="match status" value="1"/>
</dbReference>
<evidence type="ECO:0000256" key="10">
    <source>
        <dbReference type="HAMAP-Rule" id="MF_00185"/>
    </source>
</evidence>
<dbReference type="InterPro" id="IPR039657">
    <property type="entry name" value="Dimethylallyltransferase"/>
</dbReference>
<name>A0A0G0UA37_9BACT</name>
<comment type="caution">
    <text evidence="14">The sequence shown here is derived from an EMBL/GenBank/DDBJ whole genome shotgun (WGS) entry which is preliminary data.</text>
</comment>
<dbReference type="GO" id="GO:0052381">
    <property type="term" value="F:tRNA dimethylallyltransferase activity"/>
    <property type="evidence" value="ECO:0007669"/>
    <property type="project" value="UniProtKB-UniRule"/>
</dbReference>
<feature type="site" description="Interaction with substrate tRNA" evidence="10">
    <location>
        <position position="131"/>
    </location>
</feature>
<evidence type="ECO:0000256" key="1">
    <source>
        <dbReference type="ARBA" id="ARBA00001946"/>
    </source>
</evidence>
<evidence type="ECO:0000256" key="9">
    <source>
        <dbReference type="ARBA" id="ARBA00049563"/>
    </source>
</evidence>
<evidence type="ECO:0000313" key="15">
    <source>
        <dbReference type="Proteomes" id="UP000034854"/>
    </source>
</evidence>
<dbReference type="InterPro" id="IPR018022">
    <property type="entry name" value="IPT"/>
</dbReference>
<organism evidence="14 15">
    <name type="scientific">Candidatus Curtissbacteria bacterium GW2011_GWA1_41_11</name>
    <dbReference type="NCBI Taxonomy" id="1618409"/>
    <lineage>
        <taxon>Bacteria</taxon>
        <taxon>Candidatus Curtissiibacteriota</taxon>
    </lineage>
</organism>
<feature type="site" description="Interaction with substrate tRNA" evidence="10">
    <location>
        <position position="108"/>
    </location>
</feature>
<feature type="binding site" evidence="10">
    <location>
        <begin position="7"/>
        <end position="14"/>
    </location>
    <ligand>
        <name>ATP</name>
        <dbReference type="ChEBI" id="CHEBI:30616"/>
    </ligand>
</feature>
<keyword evidence="7 10" id="KW-0067">ATP-binding</keyword>
<proteinExistence type="inferred from homology"/>
<comment type="catalytic activity">
    <reaction evidence="9 10 11">
        <text>adenosine(37) in tRNA + dimethylallyl diphosphate = N(6)-dimethylallyladenosine(37) in tRNA + diphosphate</text>
        <dbReference type="Rhea" id="RHEA:26482"/>
        <dbReference type="Rhea" id="RHEA-COMP:10162"/>
        <dbReference type="Rhea" id="RHEA-COMP:10375"/>
        <dbReference type="ChEBI" id="CHEBI:33019"/>
        <dbReference type="ChEBI" id="CHEBI:57623"/>
        <dbReference type="ChEBI" id="CHEBI:74411"/>
        <dbReference type="ChEBI" id="CHEBI:74415"/>
        <dbReference type="EC" id="2.5.1.75"/>
    </reaction>
</comment>
<comment type="subunit">
    <text evidence="10">Monomer.</text>
</comment>